<dbReference type="SMART" id="SM00387">
    <property type="entry name" value="HATPase_c"/>
    <property type="match status" value="1"/>
</dbReference>
<dbReference type="PRINTS" id="PR00344">
    <property type="entry name" value="BCTRLSENSOR"/>
</dbReference>
<dbReference type="SUPFAM" id="SSF47384">
    <property type="entry name" value="Homodimeric domain of signal transducing histidine kinase"/>
    <property type="match status" value="1"/>
</dbReference>
<dbReference type="CDD" id="cd00075">
    <property type="entry name" value="HATPase"/>
    <property type="match status" value="1"/>
</dbReference>
<feature type="domain" description="Histidine kinase" evidence="12">
    <location>
        <begin position="256"/>
        <end position="463"/>
    </location>
</feature>
<keyword evidence="10 11" id="KW-0472">Membrane</keyword>
<dbReference type="EMBL" id="BOOR01000005">
    <property type="protein sequence ID" value="GII52348.1"/>
    <property type="molecule type" value="Genomic_DNA"/>
</dbReference>
<organism evidence="14 15">
    <name type="scientific">Planotetraspora thailandica</name>
    <dbReference type="NCBI Taxonomy" id="487172"/>
    <lineage>
        <taxon>Bacteria</taxon>
        <taxon>Bacillati</taxon>
        <taxon>Actinomycetota</taxon>
        <taxon>Actinomycetes</taxon>
        <taxon>Streptosporangiales</taxon>
        <taxon>Streptosporangiaceae</taxon>
        <taxon>Planotetraspora</taxon>
    </lineage>
</organism>
<evidence type="ECO:0000256" key="2">
    <source>
        <dbReference type="ARBA" id="ARBA00004236"/>
    </source>
</evidence>
<evidence type="ECO:0000313" key="15">
    <source>
        <dbReference type="Proteomes" id="UP000605992"/>
    </source>
</evidence>
<dbReference type="InterPro" id="IPR050428">
    <property type="entry name" value="TCS_sensor_his_kinase"/>
</dbReference>
<keyword evidence="7" id="KW-0418">Kinase</keyword>
<dbReference type="InterPro" id="IPR036097">
    <property type="entry name" value="HisK_dim/P_sf"/>
</dbReference>
<gene>
    <name evidence="14" type="ORF">Pth03_07370</name>
</gene>
<comment type="caution">
    <text evidence="14">The sequence shown here is derived from an EMBL/GenBank/DDBJ whole genome shotgun (WGS) entry which is preliminary data.</text>
</comment>
<evidence type="ECO:0000256" key="5">
    <source>
        <dbReference type="ARBA" id="ARBA00022679"/>
    </source>
</evidence>
<dbReference type="SMART" id="SM00304">
    <property type="entry name" value="HAMP"/>
    <property type="match status" value="1"/>
</dbReference>
<evidence type="ECO:0000256" key="8">
    <source>
        <dbReference type="ARBA" id="ARBA00022989"/>
    </source>
</evidence>
<feature type="transmembrane region" description="Helical" evidence="11">
    <location>
        <begin position="20"/>
        <end position="41"/>
    </location>
</feature>
<dbReference type="Gene3D" id="6.10.340.10">
    <property type="match status" value="1"/>
</dbReference>
<dbReference type="CDD" id="cd00082">
    <property type="entry name" value="HisKA"/>
    <property type="match status" value="1"/>
</dbReference>
<keyword evidence="15" id="KW-1185">Reference proteome</keyword>
<dbReference type="RefSeq" id="WP_203942647.1">
    <property type="nucleotide sequence ID" value="NZ_BOOR01000005.1"/>
</dbReference>
<dbReference type="Gene3D" id="3.30.565.10">
    <property type="entry name" value="Histidine kinase-like ATPase, C-terminal domain"/>
    <property type="match status" value="1"/>
</dbReference>
<protein>
    <recommendedName>
        <fullName evidence="3">histidine kinase</fullName>
        <ecNumber evidence="3">2.7.13.3</ecNumber>
    </recommendedName>
</protein>
<keyword evidence="8 11" id="KW-1133">Transmembrane helix</keyword>
<evidence type="ECO:0000256" key="1">
    <source>
        <dbReference type="ARBA" id="ARBA00000085"/>
    </source>
</evidence>
<dbReference type="InterPro" id="IPR004358">
    <property type="entry name" value="Sig_transdc_His_kin-like_C"/>
</dbReference>
<evidence type="ECO:0000256" key="10">
    <source>
        <dbReference type="ARBA" id="ARBA00023136"/>
    </source>
</evidence>
<keyword evidence="4" id="KW-0597">Phosphoprotein</keyword>
<dbReference type="Gene3D" id="1.10.287.130">
    <property type="match status" value="1"/>
</dbReference>
<accession>A0A8J3UUQ4</accession>
<dbReference type="InterPro" id="IPR036890">
    <property type="entry name" value="HATPase_C_sf"/>
</dbReference>
<evidence type="ECO:0000259" key="13">
    <source>
        <dbReference type="PROSITE" id="PS50885"/>
    </source>
</evidence>
<dbReference type="CDD" id="cd06225">
    <property type="entry name" value="HAMP"/>
    <property type="match status" value="1"/>
</dbReference>
<dbReference type="Proteomes" id="UP000605992">
    <property type="component" value="Unassembled WGS sequence"/>
</dbReference>
<dbReference type="EC" id="2.7.13.3" evidence="3"/>
<name>A0A8J3UUQ4_9ACTN</name>
<sequence>MPPSAPEWLHPRSIRGRVTALITFFAVLLLVPAGLAAAAVARQRLTDMEWDHAHQQAVITAADIRAGRLRNPITPQVTGADLIQVVASDHRLVASSAAAKNLPPMTSAWPTRQEPQLDVQTCGIPRVGCVRLEAVLAASKTANDGTYVVYVGERVSSPMSTGLFDTLFAVQIGGLIFLTAWATWKVTGRTLRPVGAIRAELAAINVNDLSSRVPEPPGQDEIARLARTINNTLSRLDHAQRGLERMLGQQRQFASDASHELRTPIAGLRTQIEDALLHFDQTDLRAVLGHALGDVNRLEAIASDLLLLARLGTDGPGTRVTLDLADLIRSEVSTHPGKRPVNLSLEPGTVVGVVPDQLRRAFSNLLDNAQRHAREAVIVDVRRAGEDAEVVVTDDGDGIPEADRERIFLRFTRLDTARSRAHGGTGLGLAIAHEIARAHDGSLSIEDAPGGGARFVMRVPLVGRPSAERAEPV</sequence>
<keyword evidence="5" id="KW-0808">Transferase</keyword>
<evidence type="ECO:0000256" key="9">
    <source>
        <dbReference type="ARBA" id="ARBA00023012"/>
    </source>
</evidence>
<dbReference type="PROSITE" id="PS50885">
    <property type="entry name" value="HAMP"/>
    <property type="match status" value="1"/>
</dbReference>
<evidence type="ECO:0000256" key="11">
    <source>
        <dbReference type="SAM" id="Phobius"/>
    </source>
</evidence>
<dbReference type="InterPro" id="IPR003594">
    <property type="entry name" value="HATPase_dom"/>
</dbReference>
<keyword evidence="9" id="KW-0902">Two-component regulatory system</keyword>
<evidence type="ECO:0000313" key="14">
    <source>
        <dbReference type="EMBL" id="GII52348.1"/>
    </source>
</evidence>
<dbReference type="PANTHER" id="PTHR45436">
    <property type="entry name" value="SENSOR HISTIDINE KINASE YKOH"/>
    <property type="match status" value="1"/>
</dbReference>
<evidence type="ECO:0000256" key="4">
    <source>
        <dbReference type="ARBA" id="ARBA00022553"/>
    </source>
</evidence>
<feature type="transmembrane region" description="Helical" evidence="11">
    <location>
        <begin position="163"/>
        <end position="184"/>
    </location>
</feature>
<dbReference type="AlphaFoldDB" id="A0A8J3UUQ4"/>
<comment type="subcellular location">
    <subcellularLocation>
        <location evidence="2">Cell membrane</location>
    </subcellularLocation>
</comment>
<dbReference type="Pfam" id="PF00512">
    <property type="entry name" value="HisKA"/>
    <property type="match status" value="1"/>
</dbReference>
<dbReference type="SUPFAM" id="SSF158472">
    <property type="entry name" value="HAMP domain-like"/>
    <property type="match status" value="1"/>
</dbReference>
<dbReference type="SUPFAM" id="SSF55874">
    <property type="entry name" value="ATPase domain of HSP90 chaperone/DNA topoisomerase II/histidine kinase"/>
    <property type="match status" value="1"/>
</dbReference>
<reference evidence="14" key="1">
    <citation type="submission" date="2021-01" db="EMBL/GenBank/DDBJ databases">
        <title>Whole genome shotgun sequence of Planotetraspora thailandica NBRC 104271.</title>
        <authorList>
            <person name="Komaki H."/>
            <person name="Tamura T."/>
        </authorList>
    </citation>
    <scope>NUCLEOTIDE SEQUENCE</scope>
    <source>
        <strain evidence="14">NBRC 104271</strain>
    </source>
</reference>
<comment type="catalytic activity">
    <reaction evidence="1">
        <text>ATP + protein L-histidine = ADP + protein N-phospho-L-histidine.</text>
        <dbReference type="EC" id="2.7.13.3"/>
    </reaction>
</comment>
<dbReference type="InterPro" id="IPR003661">
    <property type="entry name" value="HisK_dim/P_dom"/>
</dbReference>
<dbReference type="InterPro" id="IPR003660">
    <property type="entry name" value="HAMP_dom"/>
</dbReference>
<evidence type="ECO:0000256" key="6">
    <source>
        <dbReference type="ARBA" id="ARBA00022692"/>
    </source>
</evidence>
<dbReference type="Pfam" id="PF02518">
    <property type="entry name" value="HATPase_c"/>
    <property type="match status" value="1"/>
</dbReference>
<dbReference type="InterPro" id="IPR005467">
    <property type="entry name" value="His_kinase_dom"/>
</dbReference>
<keyword evidence="6 11" id="KW-0812">Transmembrane</keyword>
<feature type="domain" description="HAMP" evidence="13">
    <location>
        <begin position="188"/>
        <end position="241"/>
    </location>
</feature>
<evidence type="ECO:0000256" key="3">
    <source>
        <dbReference type="ARBA" id="ARBA00012438"/>
    </source>
</evidence>
<dbReference type="PROSITE" id="PS50109">
    <property type="entry name" value="HIS_KIN"/>
    <property type="match status" value="1"/>
</dbReference>
<evidence type="ECO:0000259" key="12">
    <source>
        <dbReference type="PROSITE" id="PS50109"/>
    </source>
</evidence>
<dbReference type="GO" id="GO:0005886">
    <property type="term" value="C:plasma membrane"/>
    <property type="evidence" value="ECO:0007669"/>
    <property type="project" value="UniProtKB-SubCell"/>
</dbReference>
<dbReference type="Pfam" id="PF00672">
    <property type="entry name" value="HAMP"/>
    <property type="match status" value="1"/>
</dbReference>
<evidence type="ECO:0000256" key="7">
    <source>
        <dbReference type="ARBA" id="ARBA00022777"/>
    </source>
</evidence>
<proteinExistence type="predicted"/>
<dbReference type="GO" id="GO:0000155">
    <property type="term" value="F:phosphorelay sensor kinase activity"/>
    <property type="evidence" value="ECO:0007669"/>
    <property type="project" value="InterPro"/>
</dbReference>
<dbReference type="PANTHER" id="PTHR45436:SF5">
    <property type="entry name" value="SENSOR HISTIDINE KINASE TRCS"/>
    <property type="match status" value="1"/>
</dbReference>
<dbReference type="SMART" id="SM00388">
    <property type="entry name" value="HisKA"/>
    <property type="match status" value="1"/>
</dbReference>